<dbReference type="Proteomes" id="UP000694406">
    <property type="component" value="Unplaced"/>
</dbReference>
<evidence type="ECO:0000313" key="2">
    <source>
        <dbReference type="Ensembl" id="ENSLLTP00000000466.1"/>
    </source>
</evidence>
<dbReference type="PANTHER" id="PTHR14796">
    <property type="entry name" value="NEURENSIN 1-RELATED"/>
    <property type="match status" value="1"/>
</dbReference>
<protein>
    <submittedName>
        <fullName evidence="2">Neurensin 2</fullName>
    </submittedName>
</protein>
<name>A0A8C5WN22_LATLA</name>
<dbReference type="GO" id="GO:0043005">
    <property type="term" value="C:neuron projection"/>
    <property type="evidence" value="ECO:0007669"/>
    <property type="project" value="TreeGrafter"/>
</dbReference>
<dbReference type="GO" id="GO:0030133">
    <property type="term" value="C:transport vesicle"/>
    <property type="evidence" value="ECO:0007669"/>
    <property type="project" value="InterPro"/>
</dbReference>
<gene>
    <name evidence="2" type="primary">NRSN2</name>
</gene>
<evidence type="ECO:0000313" key="3">
    <source>
        <dbReference type="Proteomes" id="UP000694406"/>
    </source>
</evidence>
<evidence type="ECO:0000256" key="1">
    <source>
        <dbReference type="SAM" id="Phobius"/>
    </source>
</evidence>
<dbReference type="Pfam" id="PF14927">
    <property type="entry name" value="Neurensin"/>
    <property type="match status" value="1"/>
</dbReference>
<keyword evidence="3" id="KW-1185">Reference proteome</keyword>
<organism evidence="2 3">
    <name type="scientific">Laticauda laticaudata</name>
    <name type="common">Blue-ringed sea krait</name>
    <name type="synonym">Blue-lipped sea krait</name>
    <dbReference type="NCBI Taxonomy" id="8630"/>
    <lineage>
        <taxon>Eukaryota</taxon>
        <taxon>Metazoa</taxon>
        <taxon>Chordata</taxon>
        <taxon>Craniata</taxon>
        <taxon>Vertebrata</taxon>
        <taxon>Euteleostomi</taxon>
        <taxon>Lepidosauria</taxon>
        <taxon>Squamata</taxon>
        <taxon>Bifurcata</taxon>
        <taxon>Unidentata</taxon>
        <taxon>Episquamata</taxon>
        <taxon>Toxicofera</taxon>
        <taxon>Serpentes</taxon>
        <taxon>Colubroidea</taxon>
        <taxon>Elapidae</taxon>
        <taxon>Laticaudinae</taxon>
        <taxon>Laticauda</taxon>
    </lineage>
</organism>
<dbReference type="GO" id="GO:0007399">
    <property type="term" value="P:nervous system development"/>
    <property type="evidence" value="ECO:0007669"/>
    <property type="project" value="TreeGrafter"/>
</dbReference>
<feature type="transmembrane region" description="Helical" evidence="1">
    <location>
        <begin position="49"/>
        <end position="71"/>
    </location>
</feature>
<dbReference type="InterPro" id="IPR024883">
    <property type="entry name" value="Neurensin"/>
</dbReference>
<dbReference type="GO" id="GO:0005886">
    <property type="term" value="C:plasma membrane"/>
    <property type="evidence" value="ECO:0007669"/>
    <property type="project" value="Ensembl"/>
</dbReference>
<dbReference type="Ensembl" id="ENSLLTT00000000477.1">
    <property type="protein sequence ID" value="ENSLLTP00000000466.1"/>
    <property type="gene ID" value="ENSLLTG00000000375.1"/>
</dbReference>
<proteinExistence type="predicted"/>
<dbReference type="GeneTree" id="ENSGT00530000063877"/>
<accession>A0A8C5WN22</accession>
<reference evidence="2" key="2">
    <citation type="submission" date="2025-09" db="UniProtKB">
        <authorList>
            <consortium name="Ensembl"/>
        </authorList>
    </citation>
    <scope>IDENTIFICATION</scope>
</reference>
<dbReference type="AlphaFoldDB" id="A0A8C5WN22"/>
<dbReference type="PANTHER" id="PTHR14796:SF5">
    <property type="entry name" value="NEURENSIN-2"/>
    <property type="match status" value="1"/>
</dbReference>
<keyword evidence="1" id="KW-1133">Transmembrane helix</keyword>
<dbReference type="GO" id="GO:0043025">
    <property type="term" value="C:neuronal cell body"/>
    <property type="evidence" value="ECO:0007669"/>
    <property type="project" value="TreeGrafter"/>
</dbReference>
<keyword evidence="1" id="KW-0812">Transmembrane</keyword>
<keyword evidence="1" id="KW-0472">Membrane</keyword>
<feature type="transmembrane region" description="Helical" evidence="1">
    <location>
        <begin position="102"/>
        <end position="121"/>
    </location>
</feature>
<sequence length="179" mass="18971">MADSDSEEVGQERGPVLETGEGVRFRDLGEASVRTLPKLSLILLSRFKVTLSVGILLLLIGLAALTTGSLLPSKLEDIGEAEFVVLDQRAIEYNGALGISRAVGVVLCAIAGVLLVVSVVLSRLGRRNRTGGPGEDGKEEQLSPILSENAPHPWSAIVSAPPAPFQISWVQGVQPKREV</sequence>
<reference evidence="2" key="1">
    <citation type="submission" date="2025-08" db="UniProtKB">
        <authorList>
            <consortium name="Ensembl"/>
        </authorList>
    </citation>
    <scope>IDENTIFICATION</scope>
</reference>